<dbReference type="InterPro" id="IPR015421">
    <property type="entry name" value="PyrdxlP-dep_Trfase_major"/>
</dbReference>
<dbReference type="KEGG" id="kpul:GXN76_11820"/>
<evidence type="ECO:0000256" key="4">
    <source>
        <dbReference type="ARBA" id="ARBA00022679"/>
    </source>
</evidence>
<name>A0A7D4B374_9BACL</name>
<evidence type="ECO:0000259" key="9">
    <source>
        <dbReference type="PROSITE" id="PS50949"/>
    </source>
</evidence>
<evidence type="ECO:0000256" key="8">
    <source>
        <dbReference type="ARBA" id="ARBA00023163"/>
    </source>
</evidence>
<dbReference type="Gene3D" id="1.10.10.10">
    <property type="entry name" value="Winged helix-like DNA-binding domain superfamily/Winged helix DNA-binding domain"/>
    <property type="match status" value="1"/>
</dbReference>
<dbReference type="CDD" id="cd07377">
    <property type="entry name" value="WHTH_GntR"/>
    <property type="match status" value="1"/>
</dbReference>
<keyword evidence="7" id="KW-0238">DNA-binding</keyword>
<dbReference type="Pfam" id="PF00155">
    <property type="entry name" value="Aminotran_1_2"/>
    <property type="match status" value="1"/>
</dbReference>
<keyword evidence="8" id="KW-0804">Transcription</keyword>
<organism evidence="10 11">
    <name type="scientific">Kroppenstedtia pulmonis</name>
    <dbReference type="NCBI Taxonomy" id="1380685"/>
    <lineage>
        <taxon>Bacteria</taxon>
        <taxon>Bacillati</taxon>
        <taxon>Bacillota</taxon>
        <taxon>Bacilli</taxon>
        <taxon>Bacillales</taxon>
        <taxon>Thermoactinomycetaceae</taxon>
        <taxon>Kroppenstedtia</taxon>
    </lineage>
</organism>
<dbReference type="InterPro" id="IPR036388">
    <property type="entry name" value="WH-like_DNA-bd_sf"/>
</dbReference>
<keyword evidence="6" id="KW-0805">Transcription regulation</keyword>
<feature type="domain" description="HTH gntR-type" evidence="9">
    <location>
        <begin position="18"/>
        <end position="86"/>
    </location>
</feature>
<evidence type="ECO:0000256" key="3">
    <source>
        <dbReference type="ARBA" id="ARBA00022576"/>
    </source>
</evidence>
<dbReference type="PANTHER" id="PTHR46577:SF2">
    <property type="entry name" value="TRANSCRIPTIONAL REGULATORY PROTEIN"/>
    <property type="match status" value="1"/>
</dbReference>
<dbReference type="FunFam" id="3.40.640.10:FF:000023">
    <property type="entry name" value="Transcriptional regulator, GntR family"/>
    <property type="match status" value="1"/>
</dbReference>
<dbReference type="GO" id="GO:0008483">
    <property type="term" value="F:transaminase activity"/>
    <property type="evidence" value="ECO:0007669"/>
    <property type="project" value="UniProtKB-KW"/>
</dbReference>
<dbReference type="SUPFAM" id="SSF53383">
    <property type="entry name" value="PLP-dependent transferases"/>
    <property type="match status" value="1"/>
</dbReference>
<dbReference type="PROSITE" id="PS50949">
    <property type="entry name" value="HTH_GNTR"/>
    <property type="match status" value="1"/>
</dbReference>
<evidence type="ECO:0000256" key="6">
    <source>
        <dbReference type="ARBA" id="ARBA00023015"/>
    </source>
</evidence>
<dbReference type="Gene3D" id="3.40.640.10">
    <property type="entry name" value="Type I PLP-dependent aspartate aminotransferase-like (Major domain)"/>
    <property type="match status" value="1"/>
</dbReference>
<dbReference type="EMBL" id="CP048104">
    <property type="protein sequence ID" value="QKG85086.1"/>
    <property type="molecule type" value="Genomic_DNA"/>
</dbReference>
<keyword evidence="11" id="KW-1185">Reference proteome</keyword>
<dbReference type="GO" id="GO:0003700">
    <property type="term" value="F:DNA-binding transcription factor activity"/>
    <property type="evidence" value="ECO:0007669"/>
    <property type="project" value="InterPro"/>
</dbReference>
<dbReference type="InterPro" id="IPR015424">
    <property type="entry name" value="PyrdxlP-dep_Trfase"/>
</dbReference>
<dbReference type="InterPro" id="IPR000524">
    <property type="entry name" value="Tscrpt_reg_HTH_GntR"/>
</dbReference>
<evidence type="ECO:0000256" key="5">
    <source>
        <dbReference type="ARBA" id="ARBA00022898"/>
    </source>
</evidence>
<dbReference type="SMART" id="SM00345">
    <property type="entry name" value="HTH_GNTR"/>
    <property type="match status" value="1"/>
</dbReference>
<comment type="cofactor">
    <cofactor evidence="1">
        <name>pyridoxal 5'-phosphate</name>
        <dbReference type="ChEBI" id="CHEBI:597326"/>
    </cofactor>
</comment>
<dbReference type="InterPro" id="IPR004839">
    <property type="entry name" value="Aminotransferase_I/II_large"/>
</dbReference>
<comment type="similarity">
    <text evidence="2">In the C-terminal section; belongs to the class-I pyridoxal-phosphate-dependent aminotransferase family.</text>
</comment>
<sequence length="480" mass="55488">MEVGYSVWDWKPQRNRDITIYQQILEYLERRIFYGELSPGSRLPSERQLARYLGVNRSTIISVYQELEAKGLVEAFKRQGTYVCTRLDSGRKQSLLWHRYMKENSIPPNLSLYRRVQEEAQNDRCINFTGDLLEPLFPHDPLSDVIAENRFTESLKYEHPQGHLPLRQTISEHMKKYYNMDVTSSSVLVTSGAQQSLYLITHSLLHPGDAIAVEKPSYFCSLPLFQSAGLRLFPLSVDEHGVHPEEVEELYRKHRIQMVFLNPTYQNPTGYTLSLQRRKELLKVCSTFRIPIVEDDPFSLLAPEPVAPPLKAMDPYGLVLYIGSLSKVVASNLRVGWLIGPQEIMDRLGDVRQQMDYGLSIFPQWVAHLFLSSSHFHSHVHELQLALQRRKQLLVTLLQQHLGQYVTFHPPHGGIHLWCQIKHPVQDIKLLEAAIRKKVLYMPGSVYGAKDGHARFTFSRPYEEEMEEGVLRFKKALDIL</sequence>
<evidence type="ECO:0000256" key="1">
    <source>
        <dbReference type="ARBA" id="ARBA00001933"/>
    </source>
</evidence>
<accession>A0A7D4B374</accession>
<dbReference type="Pfam" id="PF00392">
    <property type="entry name" value="GntR"/>
    <property type="match status" value="1"/>
</dbReference>
<gene>
    <name evidence="10" type="ORF">GXN76_11820</name>
</gene>
<dbReference type="InterPro" id="IPR051446">
    <property type="entry name" value="HTH_trans_reg/aminotransferase"/>
</dbReference>
<dbReference type="InterPro" id="IPR015422">
    <property type="entry name" value="PyrdxlP-dep_Trfase_small"/>
</dbReference>
<dbReference type="InterPro" id="IPR036390">
    <property type="entry name" value="WH_DNA-bd_sf"/>
</dbReference>
<evidence type="ECO:0000256" key="2">
    <source>
        <dbReference type="ARBA" id="ARBA00005384"/>
    </source>
</evidence>
<keyword evidence="3 10" id="KW-0032">Aminotransferase</keyword>
<reference evidence="10 11" key="1">
    <citation type="submission" date="2020-01" db="EMBL/GenBank/DDBJ databases">
        <authorList>
            <person name="Gulvik C.A."/>
            <person name="Batra D.G."/>
        </authorList>
    </citation>
    <scope>NUCLEOTIDE SEQUENCE [LARGE SCALE GENOMIC DNA]</scope>
    <source>
        <strain evidence="10 11">W9323</strain>
    </source>
</reference>
<dbReference type="AlphaFoldDB" id="A0A7D4B374"/>
<proteinExistence type="inferred from homology"/>
<dbReference type="Gene3D" id="3.90.1150.10">
    <property type="entry name" value="Aspartate Aminotransferase, domain 1"/>
    <property type="match status" value="1"/>
</dbReference>
<keyword evidence="5" id="KW-0663">Pyridoxal phosphate</keyword>
<evidence type="ECO:0000256" key="7">
    <source>
        <dbReference type="ARBA" id="ARBA00023125"/>
    </source>
</evidence>
<dbReference type="SUPFAM" id="SSF46785">
    <property type="entry name" value="Winged helix' DNA-binding domain"/>
    <property type="match status" value="1"/>
</dbReference>
<dbReference type="PRINTS" id="PR00035">
    <property type="entry name" value="HTHGNTR"/>
</dbReference>
<dbReference type="Proteomes" id="UP000503088">
    <property type="component" value="Chromosome"/>
</dbReference>
<dbReference type="PANTHER" id="PTHR46577">
    <property type="entry name" value="HTH-TYPE TRANSCRIPTIONAL REGULATORY PROTEIN GABR"/>
    <property type="match status" value="1"/>
</dbReference>
<dbReference type="GO" id="GO:0003677">
    <property type="term" value="F:DNA binding"/>
    <property type="evidence" value="ECO:0007669"/>
    <property type="project" value="UniProtKB-KW"/>
</dbReference>
<evidence type="ECO:0000313" key="10">
    <source>
        <dbReference type="EMBL" id="QKG85086.1"/>
    </source>
</evidence>
<dbReference type="GO" id="GO:0030170">
    <property type="term" value="F:pyridoxal phosphate binding"/>
    <property type="evidence" value="ECO:0007669"/>
    <property type="project" value="InterPro"/>
</dbReference>
<evidence type="ECO:0000313" key="11">
    <source>
        <dbReference type="Proteomes" id="UP000503088"/>
    </source>
</evidence>
<dbReference type="CDD" id="cd00609">
    <property type="entry name" value="AAT_like"/>
    <property type="match status" value="1"/>
</dbReference>
<protein>
    <submittedName>
        <fullName evidence="10">PLP-dependent aminotransferase family protein</fullName>
    </submittedName>
</protein>
<keyword evidence="4 10" id="KW-0808">Transferase</keyword>